<proteinExistence type="predicted"/>
<evidence type="ECO:0000256" key="1">
    <source>
        <dbReference type="SAM" id="MobiDB-lite"/>
    </source>
</evidence>
<accession>A0A0S4JDU2</accession>
<evidence type="ECO:0000313" key="2">
    <source>
        <dbReference type="EMBL" id="CUG87598.1"/>
    </source>
</evidence>
<dbReference type="Proteomes" id="UP000051952">
    <property type="component" value="Unassembled WGS sequence"/>
</dbReference>
<protein>
    <submittedName>
        <fullName evidence="2">Uncharacterized protein</fullName>
    </submittedName>
</protein>
<feature type="region of interest" description="Disordered" evidence="1">
    <location>
        <begin position="1"/>
        <end position="20"/>
    </location>
</feature>
<dbReference type="VEuPathDB" id="TriTrypDB:BSAL_11015"/>
<sequence>MGSQRSGTGMINRRTEEKKTKTNPLLINSYRLIKSKNPLLSVVSLNSCFLKDTPPFFSPSPRCFCSSTWALHSLSCTAARRVFFPPSLHKIPTTKKTRTNQRGLKQIKVEEELCISRRRQFPPFLALKLFTANFLLLFSLCSCPRSIPKQEHTTTPPLHPWQQSAFVFDISVAAFSLYI</sequence>
<name>A0A0S4JDU2_BODSA</name>
<dbReference type="EMBL" id="CYKH01001550">
    <property type="protein sequence ID" value="CUG87598.1"/>
    <property type="molecule type" value="Genomic_DNA"/>
</dbReference>
<organism evidence="2 3">
    <name type="scientific">Bodo saltans</name>
    <name type="common">Flagellated protozoan</name>
    <dbReference type="NCBI Taxonomy" id="75058"/>
    <lineage>
        <taxon>Eukaryota</taxon>
        <taxon>Discoba</taxon>
        <taxon>Euglenozoa</taxon>
        <taxon>Kinetoplastea</taxon>
        <taxon>Metakinetoplastina</taxon>
        <taxon>Eubodonida</taxon>
        <taxon>Bodonidae</taxon>
        <taxon>Bodo</taxon>
    </lineage>
</organism>
<dbReference type="AlphaFoldDB" id="A0A0S4JDU2"/>
<keyword evidence="3" id="KW-1185">Reference proteome</keyword>
<gene>
    <name evidence="2" type="ORF">BSAL_11015</name>
</gene>
<reference evidence="3" key="1">
    <citation type="submission" date="2015-09" db="EMBL/GenBank/DDBJ databases">
        <authorList>
            <consortium name="Pathogen Informatics"/>
        </authorList>
    </citation>
    <scope>NUCLEOTIDE SEQUENCE [LARGE SCALE GENOMIC DNA]</scope>
    <source>
        <strain evidence="3">Lake Konstanz</strain>
    </source>
</reference>
<evidence type="ECO:0000313" key="3">
    <source>
        <dbReference type="Proteomes" id="UP000051952"/>
    </source>
</evidence>